<evidence type="ECO:0000256" key="11">
    <source>
        <dbReference type="HAMAP-Rule" id="MF_00109"/>
    </source>
</evidence>
<keyword evidence="6 11" id="KW-0547">Nucleotide-binding</keyword>
<dbReference type="InterPro" id="IPR027417">
    <property type="entry name" value="P-loop_NTPase"/>
</dbReference>
<organism evidence="12 13">
    <name type="scientific">Candidatus Pseudothioglobus singularis PS1</name>
    <dbReference type="NCBI Taxonomy" id="1125411"/>
    <lineage>
        <taxon>Bacteria</taxon>
        <taxon>Pseudomonadati</taxon>
        <taxon>Pseudomonadota</taxon>
        <taxon>Gammaproteobacteria</taxon>
        <taxon>Candidatus Pseudothioglobaceae</taxon>
        <taxon>Candidatus Pseudothioglobus</taxon>
    </lineage>
</organism>
<dbReference type="GO" id="GO:0004765">
    <property type="term" value="F:shikimate kinase activity"/>
    <property type="evidence" value="ECO:0007669"/>
    <property type="project" value="UniProtKB-UniRule"/>
</dbReference>
<evidence type="ECO:0000256" key="8">
    <source>
        <dbReference type="ARBA" id="ARBA00022840"/>
    </source>
</evidence>
<evidence type="ECO:0000256" key="10">
    <source>
        <dbReference type="ARBA" id="ARBA00048567"/>
    </source>
</evidence>
<dbReference type="UniPathway" id="UPA00053">
    <property type="reaction ID" value="UER00088"/>
</dbReference>
<comment type="pathway">
    <text evidence="1 11">Metabolic intermediate biosynthesis; chorismate biosynthesis; chorismate from D-erythrose 4-phosphate and phosphoenolpyruvate: step 5/7.</text>
</comment>
<comment type="subunit">
    <text evidence="11">Monomer.</text>
</comment>
<dbReference type="Gene3D" id="3.40.50.300">
    <property type="entry name" value="P-loop containing nucleotide triphosphate hydrolases"/>
    <property type="match status" value="1"/>
</dbReference>
<name>A0A0M4M085_9GAMM</name>
<dbReference type="NCBIfam" id="NF003456">
    <property type="entry name" value="PRK05057.1"/>
    <property type="match status" value="1"/>
</dbReference>
<evidence type="ECO:0000256" key="3">
    <source>
        <dbReference type="ARBA" id="ARBA00012154"/>
    </source>
</evidence>
<dbReference type="PATRIC" id="fig|1125411.7.peg.984"/>
<comment type="subcellular location">
    <subcellularLocation>
        <location evidence="11">Cytoplasm</location>
    </subcellularLocation>
</comment>
<keyword evidence="11" id="KW-0460">Magnesium</keyword>
<dbReference type="EMBL" id="CP006911">
    <property type="protein sequence ID" value="ALE01962.1"/>
    <property type="molecule type" value="Genomic_DNA"/>
</dbReference>
<feature type="binding site" evidence="11">
    <location>
        <position position="37"/>
    </location>
    <ligand>
        <name>substrate</name>
    </ligand>
</feature>
<dbReference type="PRINTS" id="PR01100">
    <property type="entry name" value="SHIKIMTKNASE"/>
</dbReference>
<comment type="caution">
    <text evidence="11">Lacks conserved residue(s) required for the propagation of feature annotation.</text>
</comment>
<protein>
    <recommendedName>
        <fullName evidence="3 11">Shikimate kinase</fullName>
        <shortName evidence="11">SK</shortName>
        <ecNumber evidence="3 11">2.7.1.71</ecNumber>
    </recommendedName>
</protein>
<comment type="function">
    <text evidence="11">Catalyzes the specific phosphorylation of the 3-hydroxyl group of shikimic acid using ATP as a cosubstrate.</text>
</comment>
<keyword evidence="4 11" id="KW-0028">Amino-acid biosynthesis</keyword>
<evidence type="ECO:0000256" key="9">
    <source>
        <dbReference type="ARBA" id="ARBA00023141"/>
    </source>
</evidence>
<dbReference type="InterPro" id="IPR000623">
    <property type="entry name" value="Shikimate_kinase/TSH1"/>
</dbReference>
<feature type="binding site" evidence="11">
    <location>
        <position position="141"/>
    </location>
    <ligand>
        <name>substrate</name>
    </ligand>
</feature>
<feature type="binding site" evidence="11">
    <location>
        <position position="121"/>
    </location>
    <ligand>
        <name>ATP</name>
        <dbReference type="ChEBI" id="CHEBI:30616"/>
    </ligand>
</feature>
<evidence type="ECO:0000256" key="4">
    <source>
        <dbReference type="ARBA" id="ARBA00022605"/>
    </source>
</evidence>
<dbReference type="GO" id="GO:0000287">
    <property type="term" value="F:magnesium ion binding"/>
    <property type="evidence" value="ECO:0007669"/>
    <property type="project" value="UniProtKB-UniRule"/>
</dbReference>
<dbReference type="CDD" id="cd00464">
    <property type="entry name" value="SK"/>
    <property type="match status" value="1"/>
</dbReference>
<dbReference type="InterPro" id="IPR031322">
    <property type="entry name" value="Shikimate/glucono_kinase"/>
</dbReference>
<dbReference type="HAMAP" id="MF_00109">
    <property type="entry name" value="Shikimate_kinase"/>
    <property type="match status" value="1"/>
</dbReference>
<dbReference type="InterPro" id="IPR023000">
    <property type="entry name" value="Shikimate_kinase_CS"/>
</dbReference>
<sequence>MQTNLNNVVLVGPMGSGKTTVGRRLSEKLGVNFYDADHEIIDKTGVSIDHIFDVEGEEGFRKRESDVLKELCSKDNIVLATGGGAVISKENRFEISKTGSVIYLLSSVDQILRRTAKSKTRPLLENSSNKRKTITDIIEARDPLYREIATIIIDTNEKKLNEVIHEILTHLQR</sequence>
<dbReference type="KEGG" id="tsn:W908_04995"/>
<dbReference type="OrthoDB" id="9800332at2"/>
<evidence type="ECO:0000256" key="7">
    <source>
        <dbReference type="ARBA" id="ARBA00022777"/>
    </source>
</evidence>
<proteinExistence type="inferred from homology"/>
<dbReference type="SUPFAM" id="SSF52540">
    <property type="entry name" value="P-loop containing nucleoside triphosphate hydrolases"/>
    <property type="match status" value="1"/>
</dbReference>
<dbReference type="AlphaFoldDB" id="A0A0M4M085"/>
<dbReference type="PROSITE" id="PS01128">
    <property type="entry name" value="SHIKIMATE_KINASE"/>
    <property type="match status" value="1"/>
</dbReference>
<evidence type="ECO:0000313" key="12">
    <source>
        <dbReference type="EMBL" id="ALE01962.1"/>
    </source>
</evidence>
<comment type="cofactor">
    <cofactor evidence="11">
        <name>Mg(2+)</name>
        <dbReference type="ChEBI" id="CHEBI:18420"/>
    </cofactor>
    <text evidence="11">Binds 1 Mg(2+) ion per subunit.</text>
</comment>
<dbReference type="EC" id="2.7.1.71" evidence="3 11"/>
<comment type="catalytic activity">
    <reaction evidence="10 11">
        <text>shikimate + ATP = 3-phosphoshikimate + ADP + H(+)</text>
        <dbReference type="Rhea" id="RHEA:13121"/>
        <dbReference type="ChEBI" id="CHEBI:15378"/>
        <dbReference type="ChEBI" id="CHEBI:30616"/>
        <dbReference type="ChEBI" id="CHEBI:36208"/>
        <dbReference type="ChEBI" id="CHEBI:145989"/>
        <dbReference type="ChEBI" id="CHEBI:456216"/>
        <dbReference type="EC" id="2.7.1.71"/>
    </reaction>
</comment>
<keyword evidence="8 11" id="KW-0067">ATP-binding</keyword>
<keyword evidence="11" id="KW-0963">Cytoplasm</keyword>
<dbReference type="PANTHER" id="PTHR21087">
    <property type="entry name" value="SHIKIMATE KINASE"/>
    <property type="match status" value="1"/>
</dbReference>
<accession>A0A0M4M085</accession>
<evidence type="ECO:0000256" key="2">
    <source>
        <dbReference type="ARBA" id="ARBA00006997"/>
    </source>
</evidence>
<dbReference type="GO" id="GO:0005829">
    <property type="term" value="C:cytosol"/>
    <property type="evidence" value="ECO:0007669"/>
    <property type="project" value="TreeGrafter"/>
</dbReference>
<dbReference type="GO" id="GO:0005524">
    <property type="term" value="F:ATP binding"/>
    <property type="evidence" value="ECO:0007669"/>
    <property type="project" value="UniProtKB-UniRule"/>
</dbReference>
<reference evidence="12 13" key="1">
    <citation type="journal article" date="2015" name="Genome Announc.">
        <title>Genome Sequence of 'Candidatus Thioglobus singularis' Strain PS1, a Mixotroph from the SUP05 Clade of Marine Gammaproteobacteria.</title>
        <authorList>
            <person name="Marshall K.T."/>
            <person name="Morris R.M."/>
        </authorList>
    </citation>
    <scope>NUCLEOTIDE SEQUENCE [LARGE SCALE GENOMIC DNA]</scope>
    <source>
        <strain evidence="12 13">PS1</strain>
    </source>
</reference>
<feature type="binding site" evidence="11">
    <location>
        <begin position="15"/>
        <end position="20"/>
    </location>
    <ligand>
        <name>ATP</name>
        <dbReference type="ChEBI" id="CHEBI:30616"/>
    </ligand>
</feature>
<dbReference type="GO" id="GO:0009423">
    <property type="term" value="P:chorismate biosynthetic process"/>
    <property type="evidence" value="ECO:0007669"/>
    <property type="project" value="UniProtKB-UniRule"/>
</dbReference>
<keyword evidence="7 11" id="KW-0418">Kinase</keyword>
<dbReference type="PANTHER" id="PTHR21087:SF16">
    <property type="entry name" value="SHIKIMATE KINASE 1, CHLOROPLASTIC"/>
    <property type="match status" value="1"/>
</dbReference>
<dbReference type="Pfam" id="PF01202">
    <property type="entry name" value="SKI"/>
    <property type="match status" value="1"/>
</dbReference>
<dbReference type="RefSeq" id="WP_053820175.1">
    <property type="nucleotide sequence ID" value="NZ_CP006911.1"/>
</dbReference>
<feature type="binding site" evidence="11">
    <location>
        <position position="61"/>
    </location>
    <ligand>
        <name>substrate</name>
    </ligand>
</feature>
<dbReference type="Proteomes" id="UP000068905">
    <property type="component" value="Chromosome"/>
</dbReference>
<keyword evidence="11" id="KW-0479">Metal-binding</keyword>
<feature type="binding site" evidence="11">
    <location>
        <position position="19"/>
    </location>
    <ligand>
        <name>Mg(2+)</name>
        <dbReference type="ChEBI" id="CHEBI:18420"/>
    </ligand>
</feature>
<feature type="binding site" evidence="11">
    <location>
        <position position="83"/>
    </location>
    <ligand>
        <name>substrate</name>
    </ligand>
</feature>
<evidence type="ECO:0000256" key="6">
    <source>
        <dbReference type="ARBA" id="ARBA00022741"/>
    </source>
</evidence>
<keyword evidence="9 11" id="KW-0057">Aromatic amino acid biosynthesis</keyword>
<dbReference type="STRING" id="1125411.W908_04995"/>
<dbReference type="GO" id="GO:0008652">
    <property type="term" value="P:amino acid biosynthetic process"/>
    <property type="evidence" value="ECO:0007669"/>
    <property type="project" value="UniProtKB-KW"/>
</dbReference>
<gene>
    <name evidence="11 12" type="primary">aroK</name>
    <name evidence="12" type="ORF">W908_04995</name>
</gene>
<keyword evidence="5 11" id="KW-0808">Transferase</keyword>
<evidence type="ECO:0000313" key="13">
    <source>
        <dbReference type="Proteomes" id="UP000068905"/>
    </source>
</evidence>
<comment type="similarity">
    <text evidence="2 11">Belongs to the shikimate kinase family.</text>
</comment>
<evidence type="ECO:0000256" key="5">
    <source>
        <dbReference type="ARBA" id="ARBA00022679"/>
    </source>
</evidence>
<evidence type="ECO:0000256" key="1">
    <source>
        <dbReference type="ARBA" id="ARBA00004842"/>
    </source>
</evidence>
<dbReference type="GO" id="GO:0009073">
    <property type="term" value="P:aromatic amino acid family biosynthetic process"/>
    <property type="evidence" value="ECO:0007669"/>
    <property type="project" value="UniProtKB-KW"/>
</dbReference>
<keyword evidence="13" id="KW-1185">Reference proteome</keyword>